<organism evidence="2 3">
    <name type="scientific">Massilia varians</name>
    <dbReference type="NCBI Taxonomy" id="457921"/>
    <lineage>
        <taxon>Bacteria</taxon>
        <taxon>Pseudomonadati</taxon>
        <taxon>Pseudomonadota</taxon>
        <taxon>Betaproteobacteria</taxon>
        <taxon>Burkholderiales</taxon>
        <taxon>Oxalobacteraceae</taxon>
        <taxon>Telluria group</taxon>
        <taxon>Massilia</taxon>
    </lineage>
</organism>
<accession>A0ABN6TAZ7</accession>
<evidence type="ECO:0000313" key="3">
    <source>
        <dbReference type="Proteomes" id="UP001163336"/>
    </source>
</evidence>
<keyword evidence="3" id="KW-1185">Reference proteome</keyword>
<sequence>MPSPAHPLLLAAFLLAGPAHAAPGVQDIRIAAPDWAVRPPGAAAYLAPISPLPNWHEVRGGAWQVPLETVRQIQALVEARIGANKLFGDKARITTYAIQFRGESRDDRYVVRLAGACNVRDTPRWRLSETFFNVNDGGQCYFDAEYDPLEKRLGRFDYHGYA</sequence>
<dbReference type="RefSeq" id="WP_281913344.1">
    <property type="nucleotide sequence ID" value="NZ_AP026966.1"/>
</dbReference>
<evidence type="ECO:0000256" key="1">
    <source>
        <dbReference type="SAM" id="SignalP"/>
    </source>
</evidence>
<dbReference type="Proteomes" id="UP001163336">
    <property type="component" value="Chromosome"/>
</dbReference>
<dbReference type="EMBL" id="AP026966">
    <property type="protein sequence ID" value="BDT58004.1"/>
    <property type="molecule type" value="Genomic_DNA"/>
</dbReference>
<evidence type="ECO:0000313" key="2">
    <source>
        <dbReference type="EMBL" id="BDT58004.1"/>
    </source>
</evidence>
<feature type="signal peptide" evidence="1">
    <location>
        <begin position="1"/>
        <end position="21"/>
    </location>
</feature>
<reference evidence="2" key="1">
    <citation type="submission" date="2022-11" db="EMBL/GenBank/DDBJ databases">
        <title>Isolation and characterization of PLA-degrading bacterium Massilia sp. from Antarctic soil.</title>
        <authorList>
            <person name="Sato K."/>
            <person name="Gomez-Fuentes C."/>
            <person name="Ahmad S.A."/>
            <person name="Zulkharnain A."/>
        </authorList>
    </citation>
    <scope>NUCLEOTIDE SEQUENCE</scope>
    <source>
        <strain evidence="2">N-3</strain>
    </source>
</reference>
<name>A0ABN6TAZ7_9BURK</name>
<keyword evidence="1" id="KW-0732">Signal</keyword>
<feature type="chain" id="PRO_5045241378" description="Lipoprotein" evidence="1">
    <location>
        <begin position="22"/>
        <end position="162"/>
    </location>
</feature>
<proteinExistence type="predicted"/>
<gene>
    <name evidence="2" type="ORF">MasN3_14980</name>
</gene>
<protein>
    <recommendedName>
        <fullName evidence="4">Lipoprotein</fullName>
    </recommendedName>
</protein>
<evidence type="ECO:0008006" key="4">
    <source>
        <dbReference type="Google" id="ProtNLM"/>
    </source>
</evidence>